<dbReference type="PANTHER" id="PTHR35526:SF3">
    <property type="entry name" value="ANTI-SIGMA-F FACTOR RSBW"/>
    <property type="match status" value="1"/>
</dbReference>
<keyword evidence="1" id="KW-0808">Transferase</keyword>
<dbReference type="InterPro" id="IPR036890">
    <property type="entry name" value="HATPase_C_sf"/>
</dbReference>
<sequence length="149" mass="15632">MCWKCVQQVPCSPAGASQGRHLVVARLSEALRPGGPEEAASDRALIDDAGLVAAELLANATRACRSEIVLHLTIHHRHIEIAVYDDGPGLPAPRRAREDESGGRGLAIVAALSTAWGTEPADDGKYVWSELSLSSASSAHLECSRGTAA</sequence>
<dbReference type="InterPro" id="IPR003594">
    <property type="entry name" value="HATPase_dom"/>
</dbReference>
<dbReference type="AlphaFoldDB" id="A0A6J4HLI7"/>
<feature type="domain" description="Histidine kinase/HSP90-like ATPase" evidence="2">
    <location>
        <begin position="41"/>
        <end position="116"/>
    </location>
</feature>
<dbReference type="Pfam" id="PF13581">
    <property type="entry name" value="HATPase_c_2"/>
    <property type="match status" value="1"/>
</dbReference>
<organism evidence="3">
    <name type="scientific">uncultured Mycobacteriales bacterium</name>
    <dbReference type="NCBI Taxonomy" id="581187"/>
    <lineage>
        <taxon>Bacteria</taxon>
        <taxon>Bacillati</taxon>
        <taxon>Actinomycetota</taxon>
        <taxon>Actinomycetes</taxon>
        <taxon>Mycobacteriales</taxon>
        <taxon>environmental samples</taxon>
    </lineage>
</organism>
<evidence type="ECO:0000256" key="1">
    <source>
        <dbReference type="ARBA" id="ARBA00022527"/>
    </source>
</evidence>
<name>A0A6J4HLI7_9ACTN</name>
<dbReference type="InterPro" id="IPR050267">
    <property type="entry name" value="Anti-sigma-factor_SerPK"/>
</dbReference>
<evidence type="ECO:0000313" key="3">
    <source>
        <dbReference type="EMBL" id="CAA9227193.1"/>
    </source>
</evidence>
<protein>
    <recommendedName>
        <fullName evidence="2">Histidine kinase/HSP90-like ATPase domain-containing protein</fullName>
    </recommendedName>
</protein>
<dbReference type="CDD" id="cd16936">
    <property type="entry name" value="HATPase_RsbW-like"/>
    <property type="match status" value="1"/>
</dbReference>
<dbReference type="Gene3D" id="3.30.565.10">
    <property type="entry name" value="Histidine kinase-like ATPase, C-terminal domain"/>
    <property type="match status" value="1"/>
</dbReference>
<keyword evidence="1" id="KW-0723">Serine/threonine-protein kinase</keyword>
<dbReference type="PANTHER" id="PTHR35526">
    <property type="entry name" value="ANTI-SIGMA-F FACTOR RSBW-RELATED"/>
    <property type="match status" value="1"/>
</dbReference>
<evidence type="ECO:0000259" key="2">
    <source>
        <dbReference type="Pfam" id="PF13581"/>
    </source>
</evidence>
<gene>
    <name evidence="3" type="ORF">AVDCRST_MAG41-967</name>
</gene>
<reference evidence="3" key="1">
    <citation type="submission" date="2020-02" db="EMBL/GenBank/DDBJ databases">
        <authorList>
            <person name="Meier V. D."/>
        </authorList>
    </citation>
    <scope>NUCLEOTIDE SEQUENCE</scope>
    <source>
        <strain evidence="3">AVDCRST_MAG41</strain>
    </source>
</reference>
<keyword evidence="1" id="KW-0418">Kinase</keyword>
<dbReference type="SUPFAM" id="SSF55874">
    <property type="entry name" value="ATPase domain of HSP90 chaperone/DNA topoisomerase II/histidine kinase"/>
    <property type="match status" value="1"/>
</dbReference>
<dbReference type="GO" id="GO:0004674">
    <property type="term" value="F:protein serine/threonine kinase activity"/>
    <property type="evidence" value="ECO:0007669"/>
    <property type="project" value="UniProtKB-KW"/>
</dbReference>
<accession>A0A6J4HLI7</accession>
<proteinExistence type="predicted"/>
<dbReference type="EMBL" id="CADCTP010000083">
    <property type="protein sequence ID" value="CAA9227193.1"/>
    <property type="molecule type" value="Genomic_DNA"/>
</dbReference>